<dbReference type="Proteomes" id="UP001501586">
    <property type="component" value="Unassembled WGS sequence"/>
</dbReference>
<protein>
    <recommendedName>
        <fullName evidence="9">Transport permease protein</fullName>
    </recommendedName>
</protein>
<keyword evidence="5" id="KW-0997">Cell inner membrane</keyword>
<organism evidence="11 12">
    <name type="scientific">Brevibacterium daeguense</name>
    <dbReference type="NCBI Taxonomy" id="909936"/>
    <lineage>
        <taxon>Bacteria</taxon>
        <taxon>Bacillati</taxon>
        <taxon>Actinomycetota</taxon>
        <taxon>Actinomycetes</taxon>
        <taxon>Micrococcales</taxon>
        <taxon>Brevibacteriaceae</taxon>
        <taxon>Brevibacterium</taxon>
    </lineage>
</organism>
<feature type="transmembrane region" description="Helical" evidence="9">
    <location>
        <begin position="137"/>
        <end position="164"/>
    </location>
</feature>
<evidence type="ECO:0000256" key="1">
    <source>
        <dbReference type="ARBA" id="ARBA00004429"/>
    </source>
</evidence>
<dbReference type="Pfam" id="PF01061">
    <property type="entry name" value="ABC2_membrane"/>
    <property type="match status" value="1"/>
</dbReference>
<keyword evidence="6 9" id="KW-0812">Transmembrane</keyword>
<comment type="caution">
    <text evidence="9">Lacks conserved residue(s) required for the propagation of feature annotation.</text>
</comment>
<sequence>MTQIPKESVQHSMNMPQLAAEHSLHRMGARPSLWSYLQQVWRRRDFTFTLARYRMQSENERNRLGMLWVLLRPILSALVYGLVFGIILAGARPENFVPFLIIGVFFLEFFNTSMNGGAKSIISNSSLVQSLPFPRMVLPIATVLQNLLNFLPTLLLMFVLTMMWGARPNWGWLLFIPLIFLFYLFNQGVALIFARLTVHVRDLSQFIPFISRMIFYTSGVFFDPRTVLEPYPTLMQIYDWHPLHEVLSIARGILLDEYTIPWDYWWKLALWAVVILVVGIVFFWKAEERYGREN</sequence>
<comment type="subcellular location">
    <subcellularLocation>
        <location evidence="1">Cell inner membrane</location>
        <topology evidence="1">Multi-pass membrane protein</topology>
    </subcellularLocation>
    <subcellularLocation>
        <location evidence="9">Cell membrane</location>
        <topology evidence="9">Multi-pass membrane protein</topology>
    </subcellularLocation>
</comment>
<feature type="domain" description="ABC transmembrane type-2" evidence="10">
    <location>
        <begin position="64"/>
        <end position="286"/>
    </location>
</feature>
<dbReference type="PANTHER" id="PTHR30413">
    <property type="entry name" value="INNER MEMBRANE TRANSPORT PERMEASE"/>
    <property type="match status" value="1"/>
</dbReference>
<dbReference type="EMBL" id="BAABAZ010000004">
    <property type="protein sequence ID" value="GAA4283379.1"/>
    <property type="molecule type" value="Genomic_DNA"/>
</dbReference>
<keyword evidence="7 9" id="KW-1133">Transmembrane helix</keyword>
<accession>A0ABP8EHD9</accession>
<keyword evidence="8 9" id="KW-0472">Membrane</keyword>
<reference evidence="12" key="1">
    <citation type="journal article" date="2019" name="Int. J. Syst. Evol. Microbiol.">
        <title>The Global Catalogue of Microorganisms (GCM) 10K type strain sequencing project: providing services to taxonomists for standard genome sequencing and annotation.</title>
        <authorList>
            <consortium name="The Broad Institute Genomics Platform"/>
            <consortium name="The Broad Institute Genome Sequencing Center for Infectious Disease"/>
            <person name="Wu L."/>
            <person name="Ma J."/>
        </authorList>
    </citation>
    <scope>NUCLEOTIDE SEQUENCE [LARGE SCALE GENOMIC DNA]</scope>
    <source>
        <strain evidence="12">JCM 17458</strain>
    </source>
</reference>
<comment type="similarity">
    <text evidence="2 9">Belongs to the ABC-2 integral membrane protein family.</text>
</comment>
<evidence type="ECO:0000256" key="4">
    <source>
        <dbReference type="ARBA" id="ARBA00022475"/>
    </source>
</evidence>
<evidence type="ECO:0000256" key="9">
    <source>
        <dbReference type="RuleBase" id="RU361157"/>
    </source>
</evidence>
<feature type="transmembrane region" description="Helical" evidence="9">
    <location>
        <begin position="264"/>
        <end position="284"/>
    </location>
</feature>
<evidence type="ECO:0000259" key="10">
    <source>
        <dbReference type="PROSITE" id="PS51012"/>
    </source>
</evidence>
<evidence type="ECO:0000256" key="3">
    <source>
        <dbReference type="ARBA" id="ARBA00022448"/>
    </source>
</evidence>
<evidence type="ECO:0000256" key="2">
    <source>
        <dbReference type="ARBA" id="ARBA00007783"/>
    </source>
</evidence>
<name>A0ABP8EHD9_9MICO</name>
<evidence type="ECO:0000313" key="12">
    <source>
        <dbReference type="Proteomes" id="UP001501586"/>
    </source>
</evidence>
<gene>
    <name evidence="11" type="ORF">GCM10022261_09100</name>
</gene>
<comment type="caution">
    <text evidence="11">The sequence shown here is derived from an EMBL/GenBank/DDBJ whole genome shotgun (WGS) entry which is preliminary data.</text>
</comment>
<feature type="transmembrane region" description="Helical" evidence="9">
    <location>
        <begin position="64"/>
        <end position="90"/>
    </location>
</feature>
<dbReference type="PANTHER" id="PTHR30413:SF8">
    <property type="entry name" value="TRANSPORT PERMEASE PROTEIN"/>
    <property type="match status" value="1"/>
</dbReference>
<evidence type="ECO:0000313" key="11">
    <source>
        <dbReference type="EMBL" id="GAA4283379.1"/>
    </source>
</evidence>
<dbReference type="RefSeq" id="WP_336885269.1">
    <property type="nucleotide sequence ID" value="NZ_BAABAZ010000004.1"/>
</dbReference>
<evidence type="ECO:0000256" key="8">
    <source>
        <dbReference type="ARBA" id="ARBA00023136"/>
    </source>
</evidence>
<keyword evidence="4 9" id="KW-1003">Cell membrane</keyword>
<evidence type="ECO:0000256" key="7">
    <source>
        <dbReference type="ARBA" id="ARBA00022989"/>
    </source>
</evidence>
<dbReference type="InterPro" id="IPR013525">
    <property type="entry name" value="ABC2_TM"/>
</dbReference>
<keyword evidence="3 9" id="KW-0813">Transport</keyword>
<dbReference type="InterPro" id="IPR047817">
    <property type="entry name" value="ABC2_TM_bact-type"/>
</dbReference>
<feature type="transmembrane region" description="Helical" evidence="9">
    <location>
        <begin position="96"/>
        <end position="116"/>
    </location>
</feature>
<feature type="transmembrane region" description="Helical" evidence="9">
    <location>
        <begin position="170"/>
        <end position="194"/>
    </location>
</feature>
<evidence type="ECO:0000256" key="5">
    <source>
        <dbReference type="ARBA" id="ARBA00022519"/>
    </source>
</evidence>
<keyword evidence="12" id="KW-1185">Reference proteome</keyword>
<proteinExistence type="inferred from homology"/>
<evidence type="ECO:0000256" key="6">
    <source>
        <dbReference type="ARBA" id="ARBA00022692"/>
    </source>
</evidence>
<dbReference type="PROSITE" id="PS51012">
    <property type="entry name" value="ABC_TM2"/>
    <property type="match status" value="1"/>
</dbReference>